<dbReference type="InterPro" id="IPR027417">
    <property type="entry name" value="P-loop_NTPase"/>
</dbReference>
<keyword evidence="3" id="KW-0963">Cytoplasm</keyword>
<dbReference type="AlphaFoldDB" id="T1BME6"/>
<dbReference type="EMBL" id="AUZY01006185">
    <property type="protein sequence ID" value="EQD55145.1"/>
    <property type="molecule type" value="Genomic_DNA"/>
</dbReference>
<dbReference type="Gene3D" id="3.40.50.2300">
    <property type="match status" value="1"/>
</dbReference>
<dbReference type="GO" id="GO:0005737">
    <property type="term" value="C:cytoplasm"/>
    <property type="evidence" value="ECO:0007669"/>
    <property type="project" value="UniProtKB-SubCell"/>
</dbReference>
<keyword evidence="6" id="KW-0547">Nucleotide-binding</keyword>
<dbReference type="GO" id="GO:0006808">
    <property type="term" value="P:regulation of nitrogen utilization"/>
    <property type="evidence" value="ECO:0007669"/>
    <property type="project" value="InterPro"/>
</dbReference>
<reference evidence="18" key="2">
    <citation type="journal article" date="2014" name="ISME J.">
        <title>Microbial stratification in low pH oxic and suboxic macroscopic growths along an acid mine drainage.</title>
        <authorList>
            <person name="Mendez-Garcia C."/>
            <person name="Mesa V."/>
            <person name="Sprenger R.R."/>
            <person name="Richter M."/>
            <person name="Diez M.S."/>
            <person name="Solano J."/>
            <person name="Bargiela R."/>
            <person name="Golyshina O.V."/>
            <person name="Manteca A."/>
            <person name="Ramos J.L."/>
            <person name="Gallego J.R."/>
            <person name="Llorente I."/>
            <person name="Martins Dos Santos V.A."/>
            <person name="Jensen O.N."/>
            <person name="Pelaez A.I."/>
            <person name="Sanchez J."/>
            <person name="Ferrer M."/>
        </authorList>
    </citation>
    <scope>NUCLEOTIDE SEQUENCE</scope>
</reference>
<dbReference type="FunFam" id="3.40.50.2300:FF:000018">
    <property type="entry name" value="DNA-binding transcriptional regulator NtrC"/>
    <property type="match status" value="1"/>
</dbReference>
<keyword evidence="12" id="KW-0804">Transcription</keyword>
<evidence type="ECO:0000259" key="16">
    <source>
        <dbReference type="PROSITE" id="PS50045"/>
    </source>
</evidence>
<evidence type="ECO:0000256" key="11">
    <source>
        <dbReference type="ARBA" id="ARBA00023159"/>
    </source>
</evidence>
<dbReference type="PROSITE" id="PS00675">
    <property type="entry name" value="SIGMA54_INTERACT_1"/>
    <property type="match status" value="1"/>
</dbReference>
<keyword evidence="10" id="KW-0238">DNA-binding</keyword>
<proteinExistence type="predicted"/>
<keyword evidence="5" id="KW-0597">Phosphoprotein</keyword>
<evidence type="ECO:0000256" key="2">
    <source>
        <dbReference type="ARBA" id="ARBA00019059"/>
    </source>
</evidence>
<dbReference type="GO" id="GO:0000156">
    <property type="term" value="F:phosphorelay response regulator activity"/>
    <property type="evidence" value="ECO:0007669"/>
    <property type="project" value="InterPro"/>
</dbReference>
<evidence type="ECO:0000256" key="3">
    <source>
        <dbReference type="ARBA" id="ARBA00022490"/>
    </source>
</evidence>
<evidence type="ECO:0000256" key="5">
    <source>
        <dbReference type="ARBA" id="ARBA00022553"/>
    </source>
</evidence>
<organism evidence="18">
    <name type="scientific">mine drainage metagenome</name>
    <dbReference type="NCBI Taxonomy" id="410659"/>
    <lineage>
        <taxon>unclassified sequences</taxon>
        <taxon>metagenomes</taxon>
        <taxon>ecological metagenomes</taxon>
    </lineage>
</organism>
<sequence>MTTEGVSVWVVDDDDSMRWVMEKALRKESYQAQSFARLEDLRLALKKEIPQALIMDIRLPDGDGIRFLPEWIGHYPDRPVIVVTAHADFQNAVAAYEQGAFEYLPKPVDLRELMAVVTRALEIRSAPFLRPSSARSRAPLIGAAPAMQRVFRQIGRLARSEVNVLISGESGTGKELVARALHAHSPRARGPFIAINAAAIPGELLESELFGHERGAFTGAVAIHRGRFEQAQGGTLFFDEIGDMPLALQTRLLRVLAEREFFRVGGPVSISTDTRIMAATHQNLPELVASGRFREDLYHRLNVVEIHLPPLRERTSDLPLLLEHFLRDAAEELGTSPPRLTPDAVAELQRWPWPGNVRELINFCRKLALETPGPVTSREDLLRLGSQGTAIEPGDGLDGFRNWLHDAADDAYAHALEAVERVLIEAALERSGGHRQAAARLLGVGRNTLTRKIVRFGFDRHARSPVRGKRQI</sequence>
<comment type="caution">
    <text evidence="18">The sequence shown here is derived from an EMBL/GenBank/DDBJ whole genome shotgun (WGS) entry which is preliminary data.</text>
</comment>
<evidence type="ECO:0000256" key="10">
    <source>
        <dbReference type="ARBA" id="ARBA00023125"/>
    </source>
</evidence>
<feature type="domain" description="Sigma-54 factor interaction" evidence="16">
    <location>
        <begin position="140"/>
        <end position="369"/>
    </location>
</feature>
<dbReference type="PROSITE" id="PS50045">
    <property type="entry name" value="SIGMA54_INTERACT_4"/>
    <property type="match status" value="1"/>
</dbReference>
<dbReference type="InterPro" id="IPR009057">
    <property type="entry name" value="Homeodomain-like_sf"/>
</dbReference>
<dbReference type="Gene3D" id="1.10.8.60">
    <property type="match status" value="1"/>
</dbReference>
<evidence type="ECO:0000256" key="6">
    <source>
        <dbReference type="ARBA" id="ARBA00022741"/>
    </source>
</evidence>
<dbReference type="Gene3D" id="3.40.50.300">
    <property type="entry name" value="P-loop containing nucleotide triphosphate hydrolases"/>
    <property type="match status" value="1"/>
</dbReference>
<evidence type="ECO:0000259" key="17">
    <source>
        <dbReference type="PROSITE" id="PS50110"/>
    </source>
</evidence>
<dbReference type="InterPro" id="IPR025943">
    <property type="entry name" value="Sigma_54_int_dom_ATP-bd_2"/>
</dbReference>
<dbReference type="InterPro" id="IPR003593">
    <property type="entry name" value="AAA+_ATPase"/>
</dbReference>
<dbReference type="Pfam" id="PF00072">
    <property type="entry name" value="Response_reg"/>
    <property type="match status" value="1"/>
</dbReference>
<dbReference type="PANTHER" id="PTHR32071:SF95">
    <property type="entry name" value="DNA-BINDING TRANSCRIPTIONAL REGULATOR NTRC"/>
    <property type="match status" value="1"/>
</dbReference>
<comment type="subcellular location">
    <subcellularLocation>
        <location evidence="1">Cytoplasm</location>
    </subcellularLocation>
</comment>
<dbReference type="PRINTS" id="PR01590">
    <property type="entry name" value="HTHFIS"/>
</dbReference>
<evidence type="ECO:0000256" key="8">
    <source>
        <dbReference type="ARBA" id="ARBA00023012"/>
    </source>
</evidence>
<dbReference type="SUPFAM" id="SSF52540">
    <property type="entry name" value="P-loop containing nucleoside triphosphate hydrolases"/>
    <property type="match status" value="1"/>
</dbReference>
<dbReference type="NCBIfam" id="TIGR01818">
    <property type="entry name" value="ntrC"/>
    <property type="match status" value="1"/>
</dbReference>
<dbReference type="Pfam" id="PF02954">
    <property type="entry name" value="HTH_8"/>
    <property type="match status" value="1"/>
</dbReference>
<dbReference type="SUPFAM" id="SSF52172">
    <property type="entry name" value="CheY-like"/>
    <property type="match status" value="1"/>
</dbReference>
<dbReference type="InterPro" id="IPR011006">
    <property type="entry name" value="CheY-like_superfamily"/>
</dbReference>
<dbReference type="Pfam" id="PF00158">
    <property type="entry name" value="Sigma54_activat"/>
    <property type="match status" value="1"/>
</dbReference>
<dbReference type="PROSITE" id="PS00688">
    <property type="entry name" value="SIGMA54_INTERACT_3"/>
    <property type="match status" value="1"/>
</dbReference>
<keyword evidence="9" id="KW-0805">Transcription regulation</keyword>
<evidence type="ECO:0000313" key="18">
    <source>
        <dbReference type="EMBL" id="EQD55145.1"/>
    </source>
</evidence>
<evidence type="ECO:0000256" key="12">
    <source>
        <dbReference type="ARBA" id="ARBA00023163"/>
    </source>
</evidence>
<evidence type="ECO:0000256" key="13">
    <source>
        <dbReference type="ARBA" id="ARBA00023231"/>
    </source>
</evidence>
<gene>
    <name evidence="18" type="ORF">B1B_09361</name>
</gene>
<reference evidence="18" key="1">
    <citation type="submission" date="2013-08" db="EMBL/GenBank/DDBJ databases">
        <authorList>
            <person name="Mendez C."/>
            <person name="Richter M."/>
            <person name="Ferrer M."/>
            <person name="Sanchez J."/>
        </authorList>
    </citation>
    <scope>NUCLEOTIDE SEQUENCE</scope>
</reference>
<dbReference type="InterPro" id="IPR002197">
    <property type="entry name" value="HTH_Fis"/>
</dbReference>
<evidence type="ECO:0000256" key="15">
    <source>
        <dbReference type="ARBA" id="ARBA00031910"/>
    </source>
</evidence>
<name>T1BME6_9ZZZZ</name>
<keyword evidence="4" id="KW-0678">Repressor</keyword>
<dbReference type="SMART" id="SM00448">
    <property type="entry name" value="REC"/>
    <property type="match status" value="1"/>
</dbReference>
<dbReference type="InterPro" id="IPR001789">
    <property type="entry name" value="Sig_transdc_resp-reg_receiver"/>
</dbReference>
<dbReference type="FunFam" id="3.40.50.300:FF:000006">
    <property type="entry name" value="DNA-binding transcriptional regulator NtrC"/>
    <property type="match status" value="1"/>
</dbReference>
<keyword evidence="7" id="KW-0067">ATP-binding</keyword>
<dbReference type="SUPFAM" id="SSF46689">
    <property type="entry name" value="Homeodomain-like"/>
    <property type="match status" value="1"/>
</dbReference>
<evidence type="ECO:0000256" key="7">
    <source>
        <dbReference type="ARBA" id="ARBA00022840"/>
    </source>
</evidence>
<evidence type="ECO:0000256" key="1">
    <source>
        <dbReference type="ARBA" id="ARBA00004496"/>
    </source>
</evidence>
<dbReference type="InterPro" id="IPR025944">
    <property type="entry name" value="Sigma_54_int_dom_CS"/>
</dbReference>
<evidence type="ECO:0000256" key="14">
    <source>
        <dbReference type="ARBA" id="ARBA00029881"/>
    </source>
</evidence>
<keyword evidence="11" id="KW-0010">Activator</keyword>
<dbReference type="InterPro" id="IPR010114">
    <property type="entry name" value="Transcript_reg_NtrC"/>
</dbReference>
<evidence type="ECO:0000256" key="9">
    <source>
        <dbReference type="ARBA" id="ARBA00023015"/>
    </source>
</evidence>
<dbReference type="GO" id="GO:0043565">
    <property type="term" value="F:sequence-specific DNA binding"/>
    <property type="evidence" value="ECO:0007669"/>
    <property type="project" value="InterPro"/>
</dbReference>
<accession>T1BME6</accession>
<dbReference type="InterPro" id="IPR025662">
    <property type="entry name" value="Sigma_54_int_dom_ATP-bd_1"/>
</dbReference>
<dbReference type="PROSITE" id="PS00676">
    <property type="entry name" value="SIGMA54_INTERACT_2"/>
    <property type="match status" value="1"/>
</dbReference>
<protein>
    <recommendedName>
        <fullName evidence="2">DNA-binding transcriptional regulator NtrC</fullName>
    </recommendedName>
    <alternativeName>
        <fullName evidence="14">Nitrogen regulation protein NR(I)</fullName>
    </alternativeName>
    <alternativeName>
        <fullName evidence="15">Nitrogen regulator I</fullName>
    </alternativeName>
</protein>
<dbReference type="InterPro" id="IPR058031">
    <property type="entry name" value="AAA_lid_NorR"/>
</dbReference>
<dbReference type="GO" id="GO:0005524">
    <property type="term" value="F:ATP binding"/>
    <property type="evidence" value="ECO:0007669"/>
    <property type="project" value="UniProtKB-KW"/>
</dbReference>
<keyword evidence="8" id="KW-0902">Two-component regulatory system</keyword>
<dbReference type="Pfam" id="PF25601">
    <property type="entry name" value="AAA_lid_14"/>
    <property type="match status" value="1"/>
</dbReference>
<dbReference type="CDD" id="cd00009">
    <property type="entry name" value="AAA"/>
    <property type="match status" value="1"/>
</dbReference>
<dbReference type="GO" id="GO:0006355">
    <property type="term" value="P:regulation of DNA-templated transcription"/>
    <property type="evidence" value="ECO:0007669"/>
    <property type="project" value="InterPro"/>
</dbReference>
<dbReference type="InterPro" id="IPR002078">
    <property type="entry name" value="Sigma_54_int"/>
</dbReference>
<dbReference type="Gene3D" id="1.10.10.60">
    <property type="entry name" value="Homeodomain-like"/>
    <property type="match status" value="1"/>
</dbReference>
<keyword evidence="13" id="KW-0535">Nitrogen fixation</keyword>
<evidence type="ECO:0000256" key="4">
    <source>
        <dbReference type="ARBA" id="ARBA00022491"/>
    </source>
</evidence>
<dbReference type="PANTHER" id="PTHR32071">
    <property type="entry name" value="TRANSCRIPTIONAL REGULATORY PROTEIN"/>
    <property type="match status" value="1"/>
</dbReference>
<feature type="domain" description="Response regulatory" evidence="17">
    <location>
        <begin position="7"/>
        <end position="121"/>
    </location>
</feature>
<dbReference type="PROSITE" id="PS50110">
    <property type="entry name" value="RESPONSE_REGULATORY"/>
    <property type="match status" value="1"/>
</dbReference>
<dbReference type="SMART" id="SM00382">
    <property type="entry name" value="AAA"/>
    <property type="match status" value="1"/>
</dbReference>